<keyword evidence="1" id="KW-0812">Transmembrane</keyword>
<dbReference type="SUPFAM" id="SSF49313">
    <property type="entry name" value="Cadherin-like"/>
    <property type="match status" value="1"/>
</dbReference>
<organism evidence="2 3">
    <name type="scientific">Planctomicrobium piriforme</name>
    <dbReference type="NCBI Taxonomy" id="1576369"/>
    <lineage>
        <taxon>Bacteria</taxon>
        <taxon>Pseudomonadati</taxon>
        <taxon>Planctomycetota</taxon>
        <taxon>Planctomycetia</taxon>
        <taxon>Planctomycetales</taxon>
        <taxon>Planctomycetaceae</taxon>
        <taxon>Planctomicrobium</taxon>
    </lineage>
</organism>
<dbReference type="CDD" id="cd11304">
    <property type="entry name" value="Cadherin_repeat"/>
    <property type="match status" value="1"/>
</dbReference>
<reference evidence="3" key="1">
    <citation type="submission" date="2016-10" db="EMBL/GenBank/DDBJ databases">
        <authorList>
            <person name="Varghese N."/>
            <person name="Submissions S."/>
        </authorList>
    </citation>
    <scope>NUCLEOTIDE SEQUENCE [LARGE SCALE GENOMIC DNA]</scope>
    <source>
        <strain evidence="3">DSM 26348</strain>
    </source>
</reference>
<dbReference type="AlphaFoldDB" id="A0A1I3IKE2"/>
<evidence type="ECO:0000256" key="1">
    <source>
        <dbReference type="SAM" id="Phobius"/>
    </source>
</evidence>
<dbReference type="InterPro" id="IPR013783">
    <property type="entry name" value="Ig-like_fold"/>
</dbReference>
<dbReference type="OrthoDB" id="213434at2"/>
<proteinExistence type="predicted"/>
<evidence type="ECO:0000313" key="3">
    <source>
        <dbReference type="Proteomes" id="UP000199518"/>
    </source>
</evidence>
<gene>
    <name evidence="2" type="ORF">SAMN05421753_109159</name>
</gene>
<keyword evidence="3" id="KW-1185">Reference proteome</keyword>
<keyword evidence="1" id="KW-1133">Transmembrane helix</keyword>
<dbReference type="GO" id="GO:0005509">
    <property type="term" value="F:calcium ion binding"/>
    <property type="evidence" value="ECO:0007669"/>
    <property type="project" value="InterPro"/>
</dbReference>
<protein>
    <submittedName>
        <fullName evidence="2">Uncharacterized protein</fullName>
    </submittedName>
</protein>
<dbReference type="InterPro" id="IPR015919">
    <property type="entry name" value="Cadherin-like_sf"/>
</dbReference>
<sequence>MQTREKILGLSLGGIVIAWLGLPYLESTFLTPLRALEARATALTADKDRLFSQQLDLARKDADMKKWRGQSLPPDPLNAQRLYQEWLTNLAQISGFEIQKITLDRRVADGDTCVTIPVTIDAKAKLRELAQFFERFESADLLQRISRCDVVSPANEGDPELTITLTAEGLSLQSAPARARLFPQTELFETVKKDATAITVVSNKSFPKELPFCVRVGNEFLNVTAISGNTWTVQRGVEKTFAEEHETGSAVEQFPLRTDPALAGAAASIWNTSLFTKPAPFVEYKPQLSNKTPPAAIRGRTWNWKLDVTGWNPAFGTPNFEVLSAPGGFELNERTGTLQWKVTSQAELGTHPVELLVWGTNGRDAGFTTTVNVRVREPNQPPQLAAQSPLKFFIGRESAVKLAANDPDGEGKPLKFLLEQGPAGMTVDTQSGELRWKPAEELAPQQLEIKVKATDGDELPESVSATIPITLEEDSARFTYLTGSVRRTSGKEEAWIYDRATNRTTIVHAGETFQVADYELTVESIGPTFMIVKRGDQTYRWNFEQPLTQMTPNAGT</sequence>
<accession>A0A1I3IKE2</accession>
<evidence type="ECO:0000313" key="2">
    <source>
        <dbReference type="EMBL" id="SFI48339.1"/>
    </source>
</evidence>
<keyword evidence="1" id="KW-0472">Membrane</keyword>
<dbReference type="RefSeq" id="WP_092050891.1">
    <property type="nucleotide sequence ID" value="NZ_FOQD01000009.1"/>
</dbReference>
<dbReference type="Gene3D" id="2.60.40.10">
    <property type="entry name" value="Immunoglobulins"/>
    <property type="match status" value="1"/>
</dbReference>
<dbReference type="STRING" id="1576369.SAMN05421753_109159"/>
<feature type="transmembrane region" description="Helical" evidence="1">
    <location>
        <begin position="7"/>
        <end position="25"/>
    </location>
</feature>
<dbReference type="Proteomes" id="UP000199518">
    <property type="component" value="Unassembled WGS sequence"/>
</dbReference>
<name>A0A1I3IKE2_9PLAN</name>
<dbReference type="GO" id="GO:0016020">
    <property type="term" value="C:membrane"/>
    <property type="evidence" value="ECO:0007669"/>
    <property type="project" value="InterPro"/>
</dbReference>
<dbReference type="EMBL" id="FOQD01000009">
    <property type="protein sequence ID" value="SFI48339.1"/>
    <property type="molecule type" value="Genomic_DNA"/>
</dbReference>